<accession>A0A3S4N8K7</accession>
<dbReference type="Gene3D" id="3.30.1370.10">
    <property type="entry name" value="K Homology domain, type 1"/>
    <property type="match status" value="2"/>
</dbReference>
<feature type="compositionally biased region" description="Basic and acidic residues" evidence="3">
    <location>
        <begin position="97"/>
        <end position="109"/>
    </location>
</feature>
<feature type="domain" description="K Homology" evidence="4">
    <location>
        <begin position="425"/>
        <end position="500"/>
    </location>
</feature>
<evidence type="ECO:0000313" key="6">
    <source>
        <dbReference type="Proteomes" id="UP000283530"/>
    </source>
</evidence>
<keyword evidence="1" id="KW-0677">Repeat</keyword>
<dbReference type="CDD" id="cd22460">
    <property type="entry name" value="KH-I_PEPPER_rpt2_like"/>
    <property type="match status" value="2"/>
</dbReference>
<gene>
    <name evidence="5" type="ORF">CKAN_00232300</name>
</gene>
<feature type="region of interest" description="Disordered" evidence="3">
    <location>
        <begin position="261"/>
        <end position="316"/>
    </location>
</feature>
<organism evidence="5 6">
    <name type="scientific">Cinnamomum micranthum f. kanehirae</name>
    <dbReference type="NCBI Taxonomy" id="337451"/>
    <lineage>
        <taxon>Eukaryota</taxon>
        <taxon>Viridiplantae</taxon>
        <taxon>Streptophyta</taxon>
        <taxon>Embryophyta</taxon>
        <taxon>Tracheophyta</taxon>
        <taxon>Spermatophyta</taxon>
        <taxon>Magnoliopsida</taxon>
        <taxon>Magnoliidae</taxon>
        <taxon>Laurales</taxon>
        <taxon>Lauraceae</taxon>
        <taxon>Cinnamomum</taxon>
    </lineage>
</organism>
<dbReference type="AlphaFoldDB" id="A0A3S4N8K7"/>
<feature type="compositionally biased region" description="Low complexity" evidence="3">
    <location>
        <begin position="292"/>
        <end position="306"/>
    </location>
</feature>
<dbReference type="EMBL" id="QPKB01000001">
    <property type="protein sequence ID" value="RWR74012.1"/>
    <property type="molecule type" value="Genomic_DNA"/>
</dbReference>
<dbReference type="Gene3D" id="3.30.310.210">
    <property type="match status" value="2"/>
</dbReference>
<dbReference type="GO" id="GO:0003723">
    <property type="term" value="F:RNA binding"/>
    <property type="evidence" value="ECO:0007669"/>
    <property type="project" value="UniProtKB-UniRule"/>
</dbReference>
<evidence type="ECO:0000256" key="3">
    <source>
        <dbReference type="SAM" id="MobiDB-lite"/>
    </source>
</evidence>
<dbReference type="STRING" id="337451.A0A3S4N8K7"/>
<feature type="compositionally biased region" description="Basic and acidic residues" evidence="3">
    <location>
        <begin position="140"/>
        <end position="153"/>
    </location>
</feature>
<dbReference type="InterPro" id="IPR004088">
    <property type="entry name" value="KH_dom_type_1"/>
</dbReference>
<dbReference type="CDD" id="cd22459">
    <property type="entry name" value="KH-I_PEPPER_rpt1_like"/>
    <property type="match status" value="1"/>
</dbReference>
<feature type="region of interest" description="Disordered" evidence="3">
    <location>
        <begin position="97"/>
        <end position="154"/>
    </location>
</feature>
<evidence type="ECO:0000256" key="2">
    <source>
        <dbReference type="PROSITE-ProRule" id="PRU00117"/>
    </source>
</evidence>
<keyword evidence="2" id="KW-0694">RNA-binding</keyword>
<feature type="domain" description="K Homology" evidence="4">
    <location>
        <begin position="340"/>
        <end position="413"/>
    </location>
</feature>
<dbReference type="SUPFAM" id="SSF54791">
    <property type="entry name" value="Eukaryotic type KH-domain (KH-domain type I)"/>
    <property type="match status" value="5"/>
</dbReference>
<feature type="domain" description="K Homology" evidence="4">
    <location>
        <begin position="627"/>
        <end position="697"/>
    </location>
</feature>
<feature type="region of interest" description="Disordered" evidence="3">
    <location>
        <begin position="1"/>
        <end position="29"/>
    </location>
</feature>
<dbReference type="OrthoDB" id="442947at2759"/>
<evidence type="ECO:0000256" key="1">
    <source>
        <dbReference type="ARBA" id="ARBA00022737"/>
    </source>
</evidence>
<dbReference type="InterPro" id="IPR036612">
    <property type="entry name" value="KH_dom_type_1_sf"/>
</dbReference>
<reference evidence="5 6" key="1">
    <citation type="journal article" date="2019" name="Nat. Plants">
        <title>Stout camphor tree genome fills gaps in understanding of flowering plant genome evolution.</title>
        <authorList>
            <person name="Chaw S.M."/>
            <person name="Liu Y.C."/>
            <person name="Wu Y.W."/>
            <person name="Wang H.Y."/>
            <person name="Lin C.I."/>
            <person name="Wu C.S."/>
            <person name="Ke H.M."/>
            <person name="Chang L.Y."/>
            <person name="Hsu C.Y."/>
            <person name="Yang H.T."/>
            <person name="Sudianto E."/>
            <person name="Hsu M.H."/>
            <person name="Wu K.P."/>
            <person name="Wang L.N."/>
            <person name="Leebens-Mack J.H."/>
            <person name="Tsai I.J."/>
        </authorList>
    </citation>
    <scope>NUCLEOTIDE SEQUENCE [LARGE SCALE GENOMIC DNA]</scope>
    <source>
        <strain evidence="6">cv. Chaw 1501</strain>
        <tissue evidence="5">Young leaves</tissue>
    </source>
</reference>
<feature type="domain" description="K Homology" evidence="4">
    <location>
        <begin position="186"/>
        <end position="261"/>
    </location>
</feature>
<dbReference type="PROSITE" id="PS50084">
    <property type="entry name" value="KH_TYPE_1"/>
    <property type="match status" value="5"/>
</dbReference>
<feature type="domain" description="K Homology" evidence="4">
    <location>
        <begin position="42"/>
        <end position="114"/>
    </location>
</feature>
<feature type="compositionally biased region" description="Acidic residues" evidence="3">
    <location>
        <begin position="110"/>
        <end position="139"/>
    </location>
</feature>
<keyword evidence="6" id="KW-1185">Reference proteome</keyword>
<evidence type="ECO:0000259" key="4">
    <source>
        <dbReference type="SMART" id="SM00322"/>
    </source>
</evidence>
<sequence>MSFITPSKRPYDRNSFETNGRGKWQKSTTFHSPQQLLNASPGATVFRLLCPASKSGGVIGKGGAVIMQIRQETGAKVKVEDTIPGCDERIIIIVGSDKDADVTNEQHKEEDEDDNKDDDDSNDASDEGDDIKENDESAEEKEISKSQDSRTEKATTSAQKALLLIFDKMVEGDIDSDEGDEDINPSSVFVRLLVLSSQVGCLLGKGGSVIKQMAGESGAQIRILPRDKLPSCASPSDELVQITGELLAVRKALHLVSQQLMENPPRDRDSFPTGKPTGPSSHQITLPLPEVHPAANFPFPAAAGPHHGSDFRPDFRPGLPASIPKFHDSVISGQMNASEEVLTFRLLCADEKVGGVIGKGGSIIRNLKHETGCDIKILDAAPGSDDRIIMITAPAHPDERISPAQDAVLRVQSRIVTAAHDGKEKAVSSRLLVSSNQIGCLLGKGGAIIAEMRKLSRAHIRILGKDQIPTCASDNEEVVHITGEFEAVQEALLQITTRLRSHLFRDKFPAMSHLPRPAFPDQAPPFVPYMGRRDASPPRMYHNLGSSFHKFEPVGGFPPHDERSAFLHGVHRPGIPPHGYDRMPPSAPWGPQGIIDGGGPIGMPDYAGVSQRRVGGFGSGSQPAVITSTTVEVVVPRALVPSIYGEDGGCLKKIRQISGAKITITEPRPGATETAIIISGAPEETHAAQSLLQAFVMSGTDST</sequence>
<protein>
    <submittedName>
        <fullName evidence="5">KH domain-containing protein HEN4 isoform X1</fullName>
    </submittedName>
</protein>
<comment type="caution">
    <text evidence="5">The sequence shown here is derived from an EMBL/GenBank/DDBJ whole genome shotgun (WGS) entry which is preliminary data.</text>
</comment>
<dbReference type="PANTHER" id="PTHR10288">
    <property type="entry name" value="KH DOMAIN CONTAINING RNA BINDING PROTEIN"/>
    <property type="match status" value="1"/>
</dbReference>
<dbReference type="InterPro" id="IPR004087">
    <property type="entry name" value="KH_dom"/>
</dbReference>
<evidence type="ECO:0000313" key="5">
    <source>
        <dbReference type="EMBL" id="RWR74012.1"/>
    </source>
</evidence>
<dbReference type="SMART" id="SM00322">
    <property type="entry name" value="KH"/>
    <property type="match status" value="5"/>
</dbReference>
<dbReference type="Pfam" id="PF00013">
    <property type="entry name" value="KH_1"/>
    <property type="match status" value="5"/>
</dbReference>
<dbReference type="Proteomes" id="UP000283530">
    <property type="component" value="Unassembled WGS sequence"/>
</dbReference>
<name>A0A3S4N8K7_9MAGN</name>
<proteinExistence type="predicted"/>